<sequence>MHDIALKLAFIGAAGIAAQWIAWRTHLPAIVLLLAAGFVAGPLTDFINPVRDFGDVYRPVVSLAVAIILFEGGLTLNFREIRETSMGVRRLIYFAGPLVWATTALAAHYVGGLSWPTAAVLGAILVVTGPTVIMPMLRHAQLASRPASLLRWEAIVNDALGALFAVIAFETYMVTSGHHEAGNLLLSIVFAAVVAVGGGYLLGRFIAYTFTRGHVPEYLKVPVLFAVVISGFALTNVILEEAGLLTVTVMGITLANSRMASLGDLRRFKEAMTVLLVSSLFILLTAALDMDVIRQLGWQAFAFVVMVMFVIRPVIIGLVTIGAGLSWKERLLVGWIAPRGIVAVAVSGLFGAALTANGVADGPVMVAYAFAVVTATILAHAFTLTPLARLLDLRSTARPGVLIVGGSRFTTNLAVRLQDDGVPVLITDREYDRLREARLREIPTWFGEVLSEEAHHRLDVSRFSTVIAATADDAYNTLVCTDFGPEVGRDRVFQIGDGRPRPDSQTMNFTLGGRPLTRDPEQAYFDLRALIDRGYVFTSTTLTDEFTYEQYQESRPDKTILLLWITQGGDLVFRSTTRENNPAPGHKLISFGPPPRDAETRRREHEEWRNGKDGETSDERETRDTVPLEKQPSDPPKPNLP</sequence>
<evidence type="ECO:0000256" key="1">
    <source>
        <dbReference type="ARBA" id="ARBA00004651"/>
    </source>
</evidence>
<keyword evidence="4" id="KW-1003">Cell membrane</keyword>
<evidence type="ECO:0000259" key="11">
    <source>
        <dbReference type="Pfam" id="PF00999"/>
    </source>
</evidence>
<evidence type="ECO:0000256" key="5">
    <source>
        <dbReference type="ARBA" id="ARBA00022692"/>
    </source>
</evidence>
<dbReference type="InterPro" id="IPR006153">
    <property type="entry name" value="Cation/H_exchanger_TM"/>
</dbReference>
<evidence type="ECO:0000256" key="10">
    <source>
        <dbReference type="SAM" id="Phobius"/>
    </source>
</evidence>
<feature type="transmembrane region" description="Helical" evidence="10">
    <location>
        <begin position="30"/>
        <end position="48"/>
    </location>
</feature>
<evidence type="ECO:0000256" key="6">
    <source>
        <dbReference type="ARBA" id="ARBA00022989"/>
    </source>
</evidence>
<evidence type="ECO:0000256" key="9">
    <source>
        <dbReference type="SAM" id="MobiDB-lite"/>
    </source>
</evidence>
<feature type="compositionally biased region" description="Basic and acidic residues" evidence="9">
    <location>
        <begin position="596"/>
        <end position="627"/>
    </location>
</feature>
<dbReference type="EMBL" id="NBYO01000002">
    <property type="protein sequence ID" value="OXT00386.1"/>
    <property type="molecule type" value="Genomic_DNA"/>
</dbReference>
<feature type="transmembrane region" description="Helical" evidence="10">
    <location>
        <begin position="149"/>
        <end position="172"/>
    </location>
</feature>
<keyword evidence="3" id="KW-0050">Antiport</keyword>
<dbReference type="PANTHER" id="PTHR32507:SF0">
    <property type="entry name" value="NA(+)_H(+) ANTIPORTER 2-RELATED"/>
    <property type="match status" value="1"/>
</dbReference>
<keyword evidence="8 10" id="KW-0472">Membrane</keyword>
<evidence type="ECO:0000256" key="2">
    <source>
        <dbReference type="ARBA" id="ARBA00022448"/>
    </source>
</evidence>
<evidence type="ECO:0000256" key="3">
    <source>
        <dbReference type="ARBA" id="ARBA00022449"/>
    </source>
</evidence>
<dbReference type="RefSeq" id="WP_094077213.1">
    <property type="nucleotide sequence ID" value="NZ_NBYO01000002.1"/>
</dbReference>
<evidence type="ECO:0000256" key="7">
    <source>
        <dbReference type="ARBA" id="ARBA00023065"/>
    </source>
</evidence>
<feature type="transmembrane region" description="Helical" evidence="10">
    <location>
        <begin position="218"/>
        <end position="236"/>
    </location>
</feature>
<accession>A0A231UYH3</accession>
<feature type="transmembrane region" description="Helical" evidence="10">
    <location>
        <begin position="117"/>
        <end position="137"/>
    </location>
</feature>
<feature type="transmembrane region" description="Helical" evidence="10">
    <location>
        <begin position="60"/>
        <end position="79"/>
    </location>
</feature>
<proteinExistence type="predicted"/>
<dbReference type="InterPro" id="IPR036291">
    <property type="entry name" value="NAD(P)-bd_dom_sf"/>
</dbReference>
<dbReference type="Proteomes" id="UP000215405">
    <property type="component" value="Unassembled WGS sequence"/>
</dbReference>
<feature type="transmembrane region" description="Helical" evidence="10">
    <location>
        <begin position="184"/>
        <end position="206"/>
    </location>
</feature>
<gene>
    <name evidence="13" type="ORF">B7H23_09635</name>
</gene>
<feature type="domain" description="Cation/H+ exchanger transmembrane" evidence="11">
    <location>
        <begin position="21"/>
        <end position="388"/>
    </location>
</feature>
<evidence type="ECO:0000259" key="12">
    <source>
        <dbReference type="Pfam" id="PF02254"/>
    </source>
</evidence>
<keyword evidence="6 10" id="KW-1133">Transmembrane helix</keyword>
<organism evidence="13 14">
    <name type="scientific">Notoacmeibacter marinus</name>
    <dbReference type="NCBI Taxonomy" id="1876515"/>
    <lineage>
        <taxon>Bacteria</taxon>
        <taxon>Pseudomonadati</taxon>
        <taxon>Pseudomonadota</taxon>
        <taxon>Alphaproteobacteria</taxon>
        <taxon>Hyphomicrobiales</taxon>
        <taxon>Notoacmeibacteraceae</taxon>
        <taxon>Notoacmeibacter</taxon>
    </lineage>
</organism>
<evidence type="ECO:0000313" key="14">
    <source>
        <dbReference type="Proteomes" id="UP000215405"/>
    </source>
</evidence>
<comment type="caution">
    <text evidence="13">The sequence shown here is derived from an EMBL/GenBank/DDBJ whole genome shotgun (WGS) entry which is preliminary data.</text>
</comment>
<feature type="region of interest" description="Disordered" evidence="9">
    <location>
        <begin position="575"/>
        <end position="641"/>
    </location>
</feature>
<dbReference type="Pfam" id="PF00999">
    <property type="entry name" value="Na_H_Exchanger"/>
    <property type="match status" value="1"/>
</dbReference>
<keyword evidence="5 10" id="KW-0812">Transmembrane</keyword>
<dbReference type="Pfam" id="PF02254">
    <property type="entry name" value="TrkA_N"/>
    <property type="match status" value="1"/>
</dbReference>
<evidence type="ECO:0000256" key="8">
    <source>
        <dbReference type="ARBA" id="ARBA00023136"/>
    </source>
</evidence>
<keyword evidence="7" id="KW-0406">Ion transport</keyword>
<evidence type="ECO:0000256" key="4">
    <source>
        <dbReference type="ARBA" id="ARBA00022475"/>
    </source>
</evidence>
<feature type="transmembrane region" description="Helical" evidence="10">
    <location>
        <begin position="91"/>
        <end position="111"/>
    </location>
</feature>
<dbReference type="Gene3D" id="1.20.1530.20">
    <property type="match status" value="1"/>
</dbReference>
<comment type="subcellular location">
    <subcellularLocation>
        <location evidence="1">Cell membrane</location>
        <topology evidence="1">Multi-pass membrane protein</topology>
    </subcellularLocation>
</comment>
<reference evidence="14" key="1">
    <citation type="journal article" date="2017" name="Int. J. Syst. Evol. Microbiol.">
        <title>Notoacmeibacter marinus gen. nov., sp. nov., isolated from the gut of a limpet and proposal of Notoacmeibacteraceae fam. nov. in the order Rhizobiales of the class Alphaproteobacteria.</title>
        <authorList>
            <person name="Huang Z."/>
            <person name="Guo F."/>
            <person name="Lai Q."/>
        </authorList>
    </citation>
    <scope>NUCLEOTIDE SEQUENCE [LARGE SCALE GENOMIC DNA]</scope>
    <source>
        <strain evidence="14">XMTR2A4</strain>
    </source>
</reference>
<protein>
    <submittedName>
        <fullName evidence="13">Sodium:proton exchanger</fullName>
    </submittedName>
</protein>
<dbReference type="GO" id="GO:0015297">
    <property type="term" value="F:antiporter activity"/>
    <property type="evidence" value="ECO:0007669"/>
    <property type="project" value="UniProtKB-KW"/>
</dbReference>
<feature type="domain" description="RCK N-terminal" evidence="12">
    <location>
        <begin position="401"/>
        <end position="480"/>
    </location>
</feature>
<feature type="transmembrane region" description="Helical" evidence="10">
    <location>
        <begin position="332"/>
        <end position="354"/>
    </location>
</feature>
<dbReference type="PANTHER" id="PTHR32507">
    <property type="entry name" value="NA(+)/H(+) ANTIPORTER 1"/>
    <property type="match status" value="1"/>
</dbReference>
<dbReference type="SUPFAM" id="SSF51735">
    <property type="entry name" value="NAD(P)-binding Rossmann-fold domains"/>
    <property type="match status" value="1"/>
</dbReference>
<dbReference type="AlphaFoldDB" id="A0A231UYH3"/>
<feature type="transmembrane region" description="Helical" evidence="10">
    <location>
        <begin position="271"/>
        <end position="288"/>
    </location>
</feature>
<name>A0A231UYH3_9HYPH</name>
<dbReference type="InterPro" id="IPR003148">
    <property type="entry name" value="RCK_N"/>
</dbReference>
<dbReference type="GO" id="GO:1902600">
    <property type="term" value="P:proton transmembrane transport"/>
    <property type="evidence" value="ECO:0007669"/>
    <property type="project" value="InterPro"/>
</dbReference>
<dbReference type="GO" id="GO:0006813">
    <property type="term" value="P:potassium ion transport"/>
    <property type="evidence" value="ECO:0007669"/>
    <property type="project" value="InterPro"/>
</dbReference>
<keyword evidence="14" id="KW-1185">Reference proteome</keyword>
<keyword evidence="2" id="KW-0813">Transport</keyword>
<feature type="transmembrane region" description="Helical" evidence="10">
    <location>
        <begin position="300"/>
        <end position="325"/>
    </location>
</feature>
<dbReference type="GO" id="GO:0005886">
    <property type="term" value="C:plasma membrane"/>
    <property type="evidence" value="ECO:0007669"/>
    <property type="project" value="UniProtKB-SubCell"/>
</dbReference>
<dbReference type="Gene3D" id="3.40.50.720">
    <property type="entry name" value="NAD(P)-binding Rossmann-like Domain"/>
    <property type="match status" value="1"/>
</dbReference>
<dbReference type="InterPro" id="IPR038770">
    <property type="entry name" value="Na+/solute_symporter_sf"/>
</dbReference>
<evidence type="ECO:0000313" key="13">
    <source>
        <dbReference type="EMBL" id="OXT00386.1"/>
    </source>
</evidence>
<feature type="transmembrane region" description="Helical" evidence="10">
    <location>
        <begin position="366"/>
        <end position="388"/>
    </location>
</feature>